<dbReference type="InterPro" id="IPR032708">
    <property type="entry name" value="McjB_C"/>
</dbReference>
<dbReference type="InterPro" id="IPR053521">
    <property type="entry name" value="McjB-like"/>
</dbReference>
<proteinExistence type="predicted"/>
<feature type="domain" description="Microcin J25-processing protein McjB C-terminal" evidence="1">
    <location>
        <begin position="118"/>
        <end position="225"/>
    </location>
</feature>
<name>A0A8G2DVW7_9SPHN</name>
<dbReference type="NCBIfam" id="NF033537">
    <property type="entry name" value="lasso_biosyn_B2"/>
    <property type="match status" value="1"/>
</dbReference>
<evidence type="ECO:0000313" key="2">
    <source>
        <dbReference type="EMBL" id="RYM09255.1"/>
    </source>
</evidence>
<dbReference type="Proteomes" id="UP000291572">
    <property type="component" value="Unassembled WGS sequence"/>
</dbReference>
<dbReference type="EMBL" id="SEOO01000025">
    <property type="protein sequence ID" value="RYM09255.1"/>
    <property type="molecule type" value="Genomic_DNA"/>
</dbReference>
<reference evidence="2 3" key="1">
    <citation type="submission" date="2019-02" db="EMBL/GenBank/DDBJ databases">
        <authorList>
            <person name="Feng G."/>
        </authorList>
    </citation>
    <scope>NUCLEOTIDE SEQUENCE [LARGE SCALE GENOMIC DNA]</scope>
    <source>
        <strain evidence="2 3">CCTCC AB 2011146</strain>
    </source>
</reference>
<evidence type="ECO:0000259" key="1">
    <source>
        <dbReference type="Pfam" id="PF13471"/>
    </source>
</evidence>
<accession>A0A8G2DVW7</accession>
<organism evidence="2 3">
    <name type="scientific">Sphingobium cupriresistens</name>
    <dbReference type="NCBI Taxonomy" id="1132417"/>
    <lineage>
        <taxon>Bacteria</taxon>
        <taxon>Pseudomonadati</taxon>
        <taxon>Pseudomonadota</taxon>
        <taxon>Alphaproteobacteria</taxon>
        <taxon>Sphingomonadales</taxon>
        <taxon>Sphingomonadaceae</taxon>
        <taxon>Sphingobium</taxon>
    </lineage>
</organism>
<dbReference type="Pfam" id="PF13471">
    <property type="entry name" value="Transglut_core3"/>
    <property type="match status" value="1"/>
</dbReference>
<comment type="caution">
    <text evidence="2">The sequence shown here is derived from an EMBL/GenBank/DDBJ whole genome shotgun (WGS) entry which is preliminary data.</text>
</comment>
<evidence type="ECO:0000313" key="3">
    <source>
        <dbReference type="Proteomes" id="UP000291572"/>
    </source>
</evidence>
<dbReference type="RefSeq" id="WP_129927059.1">
    <property type="nucleotide sequence ID" value="NZ_SEOO01000025.1"/>
</dbReference>
<dbReference type="OrthoDB" id="119963at2"/>
<gene>
    <name evidence="2" type="ORF">EWH12_14950</name>
</gene>
<protein>
    <submittedName>
        <fullName evidence="2">Lasso peptide biosynthesis B2 protein</fullName>
    </submittedName>
</protein>
<dbReference type="AlphaFoldDB" id="A0A8G2DVW7"/>
<sequence>MNLALRDHLAFCIGEERAVFLDTEKWRYFALSEKLDEIFRQWATGAVEALSISETDLLVRAGVMVQLDSGCHQPERLHGTVSSVLYPQEDFQQDSHRSASKIAVVRVAIQQAWCWWLVRRHKISNFHLAQRSNHECRTDLLSDRNAEILSDLVLAFDRTDSLFGNHDRCLVRSMAFTALCRQRGIEVMLILGVRDLPFAAHAWVQHRRLVVNDTLERVRLFTPILVM</sequence>